<dbReference type="PANTHER" id="PTHR22807">
    <property type="entry name" value="NOP2 YEAST -RELATED NOL1/NOP2/FMU SUN DOMAIN-CONTAINING"/>
    <property type="match status" value="1"/>
</dbReference>
<evidence type="ECO:0000259" key="14">
    <source>
        <dbReference type="PROSITE" id="PS51686"/>
    </source>
</evidence>
<evidence type="ECO:0000313" key="15">
    <source>
        <dbReference type="EMBL" id="CUM72122.1"/>
    </source>
</evidence>
<reference evidence="16" key="3">
    <citation type="submission" date="2020-02" db="EMBL/GenBank/DDBJ databases">
        <authorList>
            <person name="Littmann E."/>
            <person name="Sorbara M."/>
        </authorList>
    </citation>
    <scope>NUCLEOTIDE SEQUENCE</scope>
    <source>
        <strain evidence="16">MSK.10.16</strain>
    </source>
</reference>
<accession>A0A173R2S9</accession>
<dbReference type="InterPro" id="IPR023267">
    <property type="entry name" value="RCMT"/>
</dbReference>
<feature type="binding site" evidence="13">
    <location>
        <position position="315"/>
    </location>
    <ligand>
        <name>S-adenosyl-L-methionine</name>
        <dbReference type="ChEBI" id="CHEBI:59789"/>
    </ligand>
</feature>
<dbReference type="NCBIfam" id="NF011494">
    <property type="entry name" value="PRK14902.1"/>
    <property type="match status" value="1"/>
</dbReference>
<evidence type="ECO:0000313" key="16">
    <source>
        <dbReference type="EMBL" id="NSE57969.1"/>
    </source>
</evidence>
<dbReference type="GO" id="GO:0005737">
    <property type="term" value="C:cytoplasm"/>
    <property type="evidence" value="ECO:0007669"/>
    <property type="project" value="UniProtKB-SubCell"/>
</dbReference>
<dbReference type="InterPro" id="IPR054728">
    <property type="entry name" value="RsmB-like_ferredoxin"/>
</dbReference>
<sequence length="436" mass="49636">MQASVNERELVLDMLLQITRDGEYSHIVIKNVLDKYQYLDKRERAFITRVVNGTLERMIEIDYIINLFSKVKVNKMKPLIRTILRSSVYQMKYMDSVPDSAICNEAVKLAGKRGFVNLKGFVNGVLRNISRNLDKINYPDEKDKVSYLSVKYSLPEWLVKQWLNVYDEETVKTIGSAFLEEKPLTVRFNEHKIKKEDLVGILKKEGVTVGEVPEIPCALYLSGYDHLSVLPSFCEGLYQVQDLSSMQVALWSEVKEGDQVLDVCAAPGGKSIHIAELLNGTGHVEARDLTEYKVDLLRDNIERSGLTNIEAVCQDATVYDPDKKKSADIVIADLPCSGLGVLGKKPDLRYKMNEKTEADLVELQRKILSVVKDYVKPDGKLLYSTCTIHREENEGNVEWFLKEYPEFELVKDKQMIPGKDAGDGFYIAIIKRVNHE</sequence>
<reference evidence="16" key="2">
    <citation type="journal article" date="2020" name="Cell Host Microbe">
        <title>Functional and Genomic Variation between Human-Derived Isolates of Lachnospiraceae Reveals Inter- and Intra-Species Diversity.</title>
        <authorList>
            <person name="Sorbara M.T."/>
            <person name="Littmann E.R."/>
            <person name="Fontana E."/>
            <person name="Moody T.U."/>
            <person name="Kohout C.E."/>
            <person name="Gjonbalaj M."/>
            <person name="Eaton V."/>
            <person name="Seok R."/>
            <person name="Leiner I.M."/>
            <person name="Pamer E.G."/>
        </authorList>
    </citation>
    <scope>NUCLEOTIDE SEQUENCE</scope>
    <source>
        <strain evidence="16">MSK.10.16</strain>
    </source>
</reference>
<evidence type="ECO:0000256" key="1">
    <source>
        <dbReference type="ARBA" id="ARBA00002724"/>
    </source>
</evidence>
<evidence type="ECO:0000256" key="2">
    <source>
        <dbReference type="ARBA" id="ARBA00004496"/>
    </source>
</evidence>
<feature type="binding site" evidence="13">
    <location>
        <position position="288"/>
    </location>
    <ligand>
        <name>S-adenosyl-L-methionine</name>
        <dbReference type="ChEBI" id="CHEBI:59789"/>
    </ligand>
</feature>
<evidence type="ECO:0000256" key="8">
    <source>
        <dbReference type="ARBA" id="ARBA00022691"/>
    </source>
</evidence>
<dbReference type="InterPro" id="IPR001678">
    <property type="entry name" value="MeTrfase_RsmB-F_NOP2_dom"/>
</dbReference>
<dbReference type="PANTHER" id="PTHR22807:SF53">
    <property type="entry name" value="RIBOSOMAL RNA SMALL SUBUNIT METHYLTRANSFERASE B-RELATED"/>
    <property type="match status" value="1"/>
</dbReference>
<dbReference type="Gene3D" id="1.10.940.10">
    <property type="entry name" value="NusB-like"/>
    <property type="match status" value="1"/>
</dbReference>
<dbReference type="InterPro" id="IPR049560">
    <property type="entry name" value="MeTrfase_RsmB-F_NOP2_cat"/>
</dbReference>
<dbReference type="SUPFAM" id="SSF48013">
    <property type="entry name" value="NusB-like"/>
    <property type="match status" value="1"/>
</dbReference>
<dbReference type="OrthoDB" id="9810297at2"/>
<dbReference type="PRINTS" id="PR02008">
    <property type="entry name" value="RCMTFAMILY"/>
</dbReference>
<dbReference type="AlphaFoldDB" id="A0A173R2S9"/>
<dbReference type="GO" id="GO:0003723">
    <property type="term" value="F:RNA binding"/>
    <property type="evidence" value="ECO:0007669"/>
    <property type="project" value="UniProtKB-UniRule"/>
</dbReference>
<organism evidence="15 17">
    <name type="scientific">Dorea longicatena</name>
    <dbReference type="NCBI Taxonomy" id="88431"/>
    <lineage>
        <taxon>Bacteria</taxon>
        <taxon>Bacillati</taxon>
        <taxon>Bacillota</taxon>
        <taxon>Clostridia</taxon>
        <taxon>Lachnospirales</taxon>
        <taxon>Lachnospiraceae</taxon>
        <taxon>Dorea</taxon>
    </lineage>
</organism>
<dbReference type="NCBIfam" id="TIGR00563">
    <property type="entry name" value="rsmB"/>
    <property type="match status" value="1"/>
</dbReference>
<evidence type="ECO:0000256" key="12">
    <source>
        <dbReference type="ARBA" id="ARBA00047283"/>
    </source>
</evidence>
<evidence type="ECO:0000256" key="3">
    <source>
        <dbReference type="ARBA" id="ARBA00012140"/>
    </source>
</evidence>
<dbReference type="Pfam" id="PF22458">
    <property type="entry name" value="RsmF-B_ferredox"/>
    <property type="match status" value="1"/>
</dbReference>
<protein>
    <recommendedName>
        <fullName evidence="3">16S rRNA (cytosine(967)-C(5))-methyltransferase</fullName>
        <ecNumber evidence="3">2.1.1.176</ecNumber>
    </recommendedName>
    <alternativeName>
        <fullName evidence="10">16S rRNA m5C967 methyltransferase</fullName>
    </alternativeName>
    <alternativeName>
        <fullName evidence="11">rRNA (cytosine-C(5)-)-methyltransferase RsmB</fullName>
    </alternativeName>
</protein>
<reference evidence="15 17" key="1">
    <citation type="submission" date="2015-09" db="EMBL/GenBank/DDBJ databases">
        <authorList>
            <consortium name="Pathogen Informatics"/>
        </authorList>
    </citation>
    <scope>NUCLEOTIDE SEQUENCE [LARGE SCALE GENOMIC DNA]</scope>
    <source>
        <strain evidence="15 17">2789STDY5834961</strain>
    </source>
</reference>
<dbReference type="EMBL" id="CYXO01000001">
    <property type="protein sequence ID" value="CUM72122.1"/>
    <property type="molecule type" value="Genomic_DNA"/>
</dbReference>
<dbReference type="Gene3D" id="3.30.70.1170">
    <property type="entry name" value="Sun protein, domain 3"/>
    <property type="match status" value="1"/>
</dbReference>
<dbReference type="RefSeq" id="WP_055213209.1">
    <property type="nucleotide sequence ID" value="NZ_CYXO01000001.1"/>
</dbReference>
<dbReference type="InterPro" id="IPR006027">
    <property type="entry name" value="NusB_RsmB_TIM44"/>
</dbReference>
<evidence type="ECO:0000256" key="13">
    <source>
        <dbReference type="PROSITE-ProRule" id="PRU01023"/>
    </source>
</evidence>
<dbReference type="InterPro" id="IPR029063">
    <property type="entry name" value="SAM-dependent_MTases_sf"/>
</dbReference>
<proteinExistence type="inferred from homology"/>
<dbReference type="Pfam" id="PF01029">
    <property type="entry name" value="NusB"/>
    <property type="match status" value="1"/>
</dbReference>
<keyword evidence="8 13" id="KW-0949">S-adenosyl-L-methionine</keyword>
<comment type="similarity">
    <text evidence="13">Belongs to the class I-like SAM-binding methyltransferase superfamily. RsmB/NOP family.</text>
</comment>
<evidence type="ECO:0000313" key="17">
    <source>
        <dbReference type="Proteomes" id="UP000095597"/>
    </source>
</evidence>
<feature type="domain" description="SAM-dependent MTase RsmB/NOP-type" evidence="14">
    <location>
        <begin position="174"/>
        <end position="436"/>
    </location>
</feature>
<keyword evidence="6 13" id="KW-0489">Methyltransferase</keyword>
<dbReference type="PROSITE" id="PS51686">
    <property type="entry name" value="SAM_MT_RSMB_NOP"/>
    <property type="match status" value="1"/>
</dbReference>
<gene>
    <name evidence="15" type="primary">rsmB</name>
    <name evidence="15" type="ORF">ERS852573_00218</name>
    <name evidence="16" type="ORF">G4332_07540</name>
</gene>
<dbReference type="SUPFAM" id="SSF53335">
    <property type="entry name" value="S-adenosyl-L-methionine-dependent methyltransferases"/>
    <property type="match status" value="1"/>
</dbReference>
<dbReference type="CDD" id="cd02440">
    <property type="entry name" value="AdoMet_MTases"/>
    <property type="match status" value="1"/>
</dbReference>
<dbReference type="InterPro" id="IPR035926">
    <property type="entry name" value="NusB-like_sf"/>
</dbReference>
<dbReference type="Pfam" id="PF01189">
    <property type="entry name" value="Methyltr_RsmB-F"/>
    <property type="match status" value="1"/>
</dbReference>
<dbReference type="Proteomes" id="UP000095597">
    <property type="component" value="Unassembled WGS sequence"/>
</dbReference>
<comment type="catalytic activity">
    <reaction evidence="12">
        <text>cytidine(967) in 16S rRNA + S-adenosyl-L-methionine = 5-methylcytidine(967) in 16S rRNA + S-adenosyl-L-homocysteine + H(+)</text>
        <dbReference type="Rhea" id="RHEA:42748"/>
        <dbReference type="Rhea" id="RHEA-COMP:10219"/>
        <dbReference type="Rhea" id="RHEA-COMP:10220"/>
        <dbReference type="ChEBI" id="CHEBI:15378"/>
        <dbReference type="ChEBI" id="CHEBI:57856"/>
        <dbReference type="ChEBI" id="CHEBI:59789"/>
        <dbReference type="ChEBI" id="CHEBI:74483"/>
        <dbReference type="ChEBI" id="CHEBI:82748"/>
        <dbReference type="EC" id="2.1.1.176"/>
    </reaction>
</comment>
<evidence type="ECO:0000256" key="6">
    <source>
        <dbReference type="ARBA" id="ARBA00022603"/>
    </source>
</evidence>
<dbReference type="GO" id="GO:0006355">
    <property type="term" value="P:regulation of DNA-templated transcription"/>
    <property type="evidence" value="ECO:0007669"/>
    <property type="project" value="InterPro"/>
</dbReference>
<evidence type="ECO:0000256" key="4">
    <source>
        <dbReference type="ARBA" id="ARBA00022490"/>
    </source>
</evidence>
<comment type="subcellular location">
    <subcellularLocation>
        <location evidence="2">Cytoplasm</location>
    </subcellularLocation>
</comment>
<keyword evidence="4" id="KW-0963">Cytoplasm</keyword>
<feature type="binding site" evidence="13">
    <location>
        <begin position="264"/>
        <end position="270"/>
    </location>
    <ligand>
        <name>S-adenosyl-L-methionine</name>
        <dbReference type="ChEBI" id="CHEBI:59789"/>
    </ligand>
</feature>
<evidence type="ECO:0000256" key="10">
    <source>
        <dbReference type="ARBA" id="ARBA00030399"/>
    </source>
</evidence>
<feature type="active site" description="Nucleophile" evidence="13">
    <location>
        <position position="386"/>
    </location>
</feature>
<name>A0A173R2S9_9FIRM</name>
<evidence type="ECO:0000256" key="9">
    <source>
        <dbReference type="ARBA" id="ARBA00022884"/>
    </source>
</evidence>
<dbReference type="EC" id="2.1.1.176" evidence="3"/>
<evidence type="ECO:0000256" key="7">
    <source>
        <dbReference type="ARBA" id="ARBA00022679"/>
    </source>
</evidence>
<feature type="binding site" evidence="13">
    <location>
        <position position="333"/>
    </location>
    <ligand>
        <name>S-adenosyl-L-methionine</name>
        <dbReference type="ChEBI" id="CHEBI:59789"/>
    </ligand>
</feature>
<keyword evidence="7 13" id="KW-0808">Transferase</keyword>
<keyword evidence="5" id="KW-0698">rRNA processing</keyword>
<evidence type="ECO:0000256" key="5">
    <source>
        <dbReference type="ARBA" id="ARBA00022552"/>
    </source>
</evidence>
<comment type="function">
    <text evidence="1">Specifically methylates the cytosine at position 967 (m5C967) of 16S rRNA.</text>
</comment>
<dbReference type="InterPro" id="IPR004573">
    <property type="entry name" value="rRNA_ssu_MeTfrase_B"/>
</dbReference>
<dbReference type="Gene3D" id="3.40.50.150">
    <property type="entry name" value="Vaccinia Virus protein VP39"/>
    <property type="match status" value="1"/>
</dbReference>
<dbReference type="EMBL" id="JAAIOD010000008">
    <property type="protein sequence ID" value="NSE57969.1"/>
    <property type="molecule type" value="Genomic_DNA"/>
</dbReference>
<keyword evidence="9 13" id="KW-0694">RNA-binding</keyword>
<dbReference type="Proteomes" id="UP000724058">
    <property type="component" value="Unassembled WGS sequence"/>
</dbReference>
<dbReference type="GO" id="GO:0008649">
    <property type="term" value="F:rRNA methyltransferase activity"/>
    <property type="evidence" value="ECO:0007669"/>
    <property type="project" value="InterPro"/>
</dbReference>
<evidence type="ECO:0000256" key="11">
    <source>
        <dbReference type="ARBA" id="ARBA00031088"/>
    </source>
</evidence>